<dbReference type="Gene3D" id="2.60.120.230">
    <property type="match status" value="1"/>
</dbReference>
<dbReference type="Gene3D" id="2.60.120.310">
    <property type="entry name" value="Copper type II, ascorbate-dependent monooxygenase, N-terminal domain"/>
    <property type="match status" value="1"/>
</dbReference>
<dbReference type="PANTHER" id="PTHR10157:SF23">
    <property type="entry name" value="MOXD1 HOMOLOG 1"/>
    <property type="match status" value="1"/>
</dbReference>
<comment type="similarity">
    <text evidence="1">Belongs to the copper type II ascorbate-dependent monooxygenase family.</text>
</comment>
<dbReference type="GO" id="GO:0004500">
    <property type="term" value="F:dopamine beta-monooxygenase activity"/>
    <property type="evidence" value="ECO:0007669"/>
    <property type="project" value="InterPro"/>
</dbReference>
<organism evidence="6">
    <name type="scientific">Polyblepharides amylifera</name>
    <dbReference type="NCBI Taxonomy" id="1486889"/>
    <lineage>
        <taxon>Eukaryota</taxon>
        <taxon>Viridiplantae</taxon>
        <taxon>Chlorophyta</taxon>
        <taxon>Pyramimonadophyceae</taxon>
        <taxon>Pyramimonadales</taxon>
        <taxon>Polyblepharidaceae</taxon>
        <taxon>Polyblepharides</taxon>
    </lineage>
</organism>
<reference evidence="6" key="1">
    <citation type="submission" date="2021-01" db="EMBL/GenBank/DDBJ databases">
        <authorList>
            <person name="Corre E."/>
            <person name="Pelletier E."/>
            <person name="Niang G."/>
            <person name="Scheremetjew M."/>
            <person name="Finn R."/>
            <person name="Kale V."/>
            <person name="Holt S."/>
            <person name="Cochrane G."/>
            <person name="Meng A."/>
            <person name="Brown T."/>
            <person name="Cohen L."/>
        </authorList>
    </citation>
    <scope>NUCLEOTIDE SEQUENCE</scope>
    <source>
        <strain evidence="6">CCMP720</strain>
    </source>
</reference>
<evidence type="ECO:0000256" key="3">
    <source>
        <dbReference type="ARBA" id="ARBA00023180"/>
    </source>
</evidence>
<feature type="domain" description="DOMON" evidence="5">
    <location>
        <begin position="38"/>
        <end position="160"/>
    </location>
</feature>
<dbReference type="InterPro" id="IPR000945">
    <property type="entry name" value="DBH-like"/>
</dbReference>
<dbReference type="EMBL" id="HBDV01001037">
    <property type="protein sequence ID" value="CAD8216389.1"/>
    <property type="molecule type" value="Transcribed_RNA"/>
</dbReference>
<dbReference type="InterPro" id="IPR000323">
    <property type="entry name" value="Cu2_ascorb_mOase_N"/>
</dbReference>
<evidence type="ECO:0000313" key="7">
    <source>
        <dbReference type="EMBL" id="CAD8216391.1"/>
    </source>
</evidence>
<evidence type="ECO:0000256" key="1">
    <source>
        <dbReference type="ARBA" id="ARBA00010676"/>
    </source>
</evidence>
<keyword evidence="4" id="KW-0732">Signal</keyword>
<dbReference type="Pfam" id="PF03351">
    <property type="entry name" value="DOMON"/>
    <property type="match status" value="1"/>
</dbReference>
<dbReference type="EMBL" id="HBDV01001039">
    <property type="protein sequence ID" value="CAD8216391.1"/>
    <property type="molecule type" value="Transcribed_RNA"/>
</dbReference>
<dbReference type="PROSITE" id="PS50836">
    <property type="entry name" value="DOMON"/>
    <property type="match status" value="1"/>
</dbReference>
<evidence type="ECO:0000256" key="4">
    <source>
        <dbReference type="SAM" id="SignalP"/>
    </source>
</evidence>
<dbReference type="PANTHER" id="PTHR10157">
    <property type="entry name" value="DOPAMINE BETA HYDROXYLASE RELATED"/>
    <property type="match status" value="1"/>
</dbReference>
<evidence type="ECO:0000259" key="5">
    <source>
        <dbReference type="PROSITE" id="PS50836"/>
    </source>
</evidence>
<evidence type="ECO:0000313" key="6">
    <source>
        <dbReference type="EMBL" id="CAD8216389.1"/>
    </source>
</evidence>
<dbReference type="InterPro" id="IPR014784">
    <property type="entry name" value="Cu2_ascorb_mOase-like_C"/>
</dbReference>
<dbReference type="Pfam" id="PF03712">
    <property type="entry name" value="Cu2_monoox_C"/>
    <property type="match status" value="1"/>
</dbReference>
<accession>A0A6T5UH70</accession>
<proteinExistence type="inferred from homology"/>
<dbReference type="SMART" id="SM00664">
    <property type="entry name" value="DoH"/>
    <property type="match status" value="1"/>
</dbReference>
<protein>
    <recommendedName>
        <fullName evidence="5">DOMON domain-containing protein</fullName>
    </recommendedName>
</protein>
<sequence>MQVVVVFFLFALLCSRLQSAQADIEFSREYKYSIDLFEGYKIHWTIVGDDFINLALEVVSLEWVGFGIAEPATGSMGGADMITGYVDSSGGHITDRWAVAKGVTPAADACQDWTLLSWQEDSETSTTVLELTRLLQPADTRQDRPILDDGVPTKVVGAWGNSDTFGMHKGRFTGAVNFFVDPSTLQEPLDQIKARSDVVSWALLSSSYPIPMQRTTYYEKCFEVPEVVQDAHVIAIEHQVDPSSEPYVHHFVVHGYTEQSCSRTSHMVYGWAPGSGPFVFPEEAGLRIGWGTDSEGAKFKSFRVQTHFDNPTLVPNLIDNSGIIAYYTSTLRQHDAGILQLGNPTVFYGSILPSGISKYVFNCPSSCTEEHKGPITVFRSSGHMHATGRQFYTEHRRANESAVRRTNMEFYDFNFQDFNNREVYIINPGDHLQTTCIYETDGTVIFGLGSEQEMCIDFIMYYPLSNVGNWGMCGFRSCGNVEFASAVNEYDRVFGTLDGAECSGISSPPPAAQFEPQSESNAGYSLLSFRIFILSSFLTSLFSQ</sequence>
<dbReference type="InterPro" id="IPR024548">
    <property type="entry name" value="Cu2_monoox_C"/>
</dbReference>
<dbReference type="AlphaFoldDB" id="A0A6T5UH70"/>
<dbReference type="InterPro" id="IPR045266">
    <property type="entry name" value="DOH_DOMON"/>
</dbReference>
<name>A0A6T5UH70_9CHLO</name>
<dbReference type="SUPFAM" id="SSF49742">
    <property type="entry name" value="PHM/PNGase F"/>
    <property type="match status" value="2"/>
</dbReference>
<dbReference type="SUPFAM" id="SSF49344">
    <property type="entry name" value="CBD9-like"/>
    <property type="match status" value="1"/>
</dbReference>
<feature type="chain" id="PRO_5035676746" description="DOMON domain-containing protein" evidence="4">
    <location>
        <begin position="23"/>
        <end position="544"/>
    </location>
</feature>
<dbReference type="InterPro" id="IPR008977">
    <property type="entry name" value="PHM/PNGase_F_dom_sf"/>
</dbReference>
<gene>
    <name evidence="6" type="ORF">PAMY1081_LOCUS663</name>
    <name evidence="7" type="ORF">PAMY1081_LOCUS665</name>
</gene>
<dbReference type="GO" id="GO:0005507">
    <property type="term" value="F:copper ion binding"/>
    <property type="evidence" value="ECO:0007669"/>
    <property type="project" value="InterPro"/>
</dbReference>
<dbReference type="InterPro" id="IPR005018">
    <property type="entry name" value="DOMON_domain"/>
</dbReference>
<keyword evidence="3" id="KW-0325">Glycoprotein</keyword>
<keyword evidence="2" id="KW-1015">Disulfide bond</keyword>
<evidence type="ECO:0000256" key="2">
    <source>
        <dbReference type="ARBA" id="ARBA00023157"/>
    </source>
</evidence>
<dbReference type="InterPro" id="IPR036939">
    <property type="entry name" value="Cu2_ascorb_mOase_N_sf"/>
</dbReference>
<dbReference type="CDD" id="cd09631">
    <property type="entry name" value="DOMON_DOH"/>
    <property type="match status" value="1"/>
</dbReference>
<dbReference type="Pfam" id="PF01082">
    <property type="entry name" value="Cu2_monooxygen"/>
    <property type="match status" value="1"/>
</dbReference>
<feature type="signal peptide" evidence="4">
    <location>
        <begin position="1"/>
        <end position="22"/>
    </location>
</feature>